<keyword evidence="4" id="KW-1185">Reference proteome</keyword>
<dbReference type="Gene3D" id="1.20.120.450">
    <property type="entry name" value="dinb family like domain"/>
    <property type="match status" value="1"/>
</dbReference>
<dbReference type="Pfam" id="PF11716">
    <property type="entry name" value="MDMPI_N"/>
    <property type="match status" value="1"/>
</dbReference>
<feature type="domain" description="Mycothiol-dependent maleylpyruvate isomerase metal-binding" evidence="2">
    <location>
        <begin position="15"/>
        <end position="159"/>
    </location>
</feature>
<organism evidence="3 4">
    <name type="scientific">Nocardia amamiensis</name>
    <dbReference type="NCBI Taxonomy" id="404578"/>
    <lineage>
        <taxon>Bacteria</taxon>
        <taxon>Bacillati</taxon>
        <taxon>Actinomycetota</taxon>
        <taxon>Actinomycetes</taxon>
        <taxon>Mycobacteriales</taxon>
        <taxon>Nocardiaceae</taxon>
        <taxon>Nocardia</taxon>
    </lineage>
</organism>
<accession>A0ABS0CQ53</accession>
<sequence>MTETLDRTAQISLLSQQWDAIEALVAPLDEDGWRTPSALPGWSVFDIVAHVIGTESWLLGDRPPAHDPTRVKTDVRTLPYVRNETAVLNEIWVDRLRPLSGARLLEFYRDVIDRRRSALAAIGDAEWAKETVSPIGQISYGRFMRVRLFDCWTHELDIADALGMPVEEGGPRGELAFAEFVLGIPRVVAKKGEAPDGARIAFTLTGPLARTLRIQVAGRAKYVDEFDQPATVEIRMDSRLFVRLGCGRTKAEEHLDEITIEGDAELGHRIVRHLAFTL</sequence>
<dbReference type="Proteomes" id="UP000702209">
    <property type="component" value="Unassembled WGS sequence"/>
</dbReference>
<evidence type="ECO:0000313" key="4">
    <source>
        <dbReference type="Proteomes" id="UP000702209"/>
    </source>
</evidence>
<dbReference type="NCBIfam" id="TIGR03083">
    <property type="entry name" value="maleylpyruvate isomerase family mycothiol-dependent enzyme"/>
    <property type="match status" value="1"/>
</dbReference>
<protein>
    <submittedName>
        <fullName evidence="3">Maleylpyruvate isomerase family mycothiol-dependent enzyme</fullName>
    </submittedName>
</protein>
<evidence type="ECO:0000259" key="1">
    <source>
        <dbReference type="Pfam" id="PF07398"/>
    </source>
</evidence>
<gene>
    <name evidence="3" type="ORF">IU459_14255</name>
</gene>
<dbReference type="SUPFAM" id="SSF109854">
    <property type="entry name" value="DinB/YfiT-like putative metalloenzymes"/>
    <property type="match status" value="1"/>
</dbReference>
<dbReference type="InterPro" id="IPR010872">
    <property type="entry name" value="MDMPI_C-term_domain"/>
</dbReference>
<dbReference type="EMBL" id="JADLQX010000009">
    <property type="protein sequence ID" value="MBF6298695.1"/>
    <property type="molecule type" value="Genomic_DNA"/>
</dbReference>
<evidence type="ECO:0000313" key="3">
    <source>
        <dbReference type="EMBL" id="MBF6298695.1"/>
    </source>
</evidence>
<evidence type="ECO:0000259" key="2">
    <source>
        <dbReference type="Pfam" id="PF11716"/>
    </source>
</evidence>
<dbReference type="InterPro" id="IPR017517">
    <property type="entry name" value="Maleyloyr_isom"/>
</dbReference>
<dbReference type="InterPro" id="IPR034660">
    <property type="entry name" value="DinB/YfiT-like"/>
</dbReference>
<name>A0ABS0CQ53_9NOCA</name>
<reference evidence="3 4" key="1">
    <citation type="submission" date="2020-10" db="EMBL/GenBank/DDBJ databases">
        <title>Identification of Nocardia species via Next-generation sequencing and recognition of intraspecies genetic diversity.</title>
        <authorList>
            <person name="Li P."/>
            <person name="Li P."/>
            <person name="Lu B."/>
        </authorList>
    </citation>
    <scope>NUCLEOTIDE SEQUENCE [LARGE SCALE GENOMIC DNA]</scope>
    <source>
        <strain evidence="3 4">BJ06-0157</strain>
    </source>
</reference>
<keyword evidence="3" id="KW-0413">Isomerase</keyword>
<dbReference type="RefSeq" id="WP_195129992.1">
    <property type="nucleotide sequence ID" value="NZ_JADLQX010000009.1"/>
</dbReference>
<dbReference type="GO" id="GO:0016853">
    <property type="term" value="F:isomerase activity"/>
    <property type="evidence" value="ECO:0007669"/>
    <property type="project" value="UniProtKB-KW"/>
</dbReference>
<proteinExistence type="predicted"/>
<dbReference type="InterPro" id="IPR024344">
    <property type="entry name" value="MDMPI_metal-binding"/>
</dbReference>
<comment type="caution">
    <text evidence="3">The sequence shown here is derived from an EMBL/GenBank/DDBJ whole genome shotgun (WGS) entry which is preliminary data.</text>
</comment>
<feature type="domain" description="MDMPI C-terminal" evidence="1">
    <location>
        <begin position="185"/>
        <end position="266"/>
    </location>
</feature>
<dbReference type="Pfam" id="PF07398">
    <property type="entry name" value="MDMPI_C"/>
    <property type="match status" value="1"/>
</dbReference>